<comment type="caution">
    <text evidence="1">The sequence shown here is derived from an EMBL/GenBank/DDBJ whole genome shotgun (WGS) entry which is preliminary data.</text>
</comment>
<accession>A0A0F9IZZ1</accession>
<dbReference type="EMBL" id="LAZR01017728">
    <property type="protein sequence ID" value="KKL99220.1"/>
    <property type="molecule type" value="Genomic_DNA"/>
</dbReference>
<name>A0A0F9IZZ1_9ZZZZ</name>
<dbReference type="Pfam" id="PF13692">
    <property type="entry name" value="Glyco_trans_1_4"/>
    <property type="match status" value="1"/>
</dbReference>
<evidence type="ECO:0008006" key="2">
    <source>
        <dbReference type="Google" id="ProtNLM"/>
    </source>
</evidence>
<reference evidence="1" key="1">
    <citation type="journal article" date="2015" name="Nature">
        <title>Complex archaea that bridge the gap between prokaryotes and eukaryotes.</title>
        <authorList>
            <person name="Spang A."/>
            <person name="Saw J.H."/>
            <person name="Jorgensen S.L."/>
            <person name="Zaremba-Niedzwiedzka K."/>
            <person name="Martijn J."/>
            <person name="Lind A.E."/>
            <person name="van Eijk R."/>
            <person name="Schleper C."/>
            <person name="Guy L."/>
            <person name="Ettema T.J."/>
        </authorList>
    </citation>
    <scope>NUCLEOTIDE SEQUENCE</scope>
</reference>
<sequence length="571" mass="63990">MARMLSEGLGWTISDQPDPKALNYALPYLEIRDKHSLPMISLFSHLEDTVPVKAKIWEAQATRSLLRICWTPMYEENLAQYGPTVRINPPLDRDVFAPVPDVTKRNKYHPKLVVGVSGFVYGGGRKGEALVGEVSQSDVGQKFDWAAIGRGWPVPTRGLKWRQLATWYSSLDIYFCPSLVEGIPYGPLEALACGTPIIIPRHVGMMDDLPDMPGIVRYDVGDEESAKQALAELADSMESVRPDDLRAVTEPYTIEGWVSGHAEAIEELETTVELPQQYGNNPEALDSKRGIYVVAYGEPARKCSVRLIESIRKYLPGIPVAVASDRPVEEADLFVPHPDSDLGGRIAKTRMYEMTPPAWEEILYLDADTELVADVSFLFDALSEGWELVLTKDQDDYDIIFHLWRRDSGEDELGRAALGSDRALQLAGGVMAFRRTAATEQFFSEWVREWDKLGRRDQGALIRALYANPVQMLVLGCHWNSFTGIFKGETAGILHHRGGPARRARGWRGGRLDDAAAMAAVGRPRRETYWDSGTPPARQSPLKKTIHDKRAAYWDRSQPAGSPYHVRRNRF</sequence>
<dbReference type="SUPFAM" id="SSF53756">
    <property type="entry name" value="UDP-Glycosyltransferase/glycogen phosphorylase"/>
    <property type="match status" value="1"/>
</dbReference>
<dbReference type="AlphaFoldDB" id="A0A0F9IZZ1"/>
<dbReference type="Gene3D" id="3.90.550.10">
    <property type="entry name" value="Spore Coat Polysaccharide Biosynthesis Protein SpsA, Chain A"/>
    <property type="match status" value="1"/>
</dbReference>
<protein>
    <recommendedName>
        <fullName evidence="2">Glycosyl transferase family 1 domain-containing protein</fullName>
    </recommendedName>
</protein>
<gene>
    <name evidence="1" type="ORF">LCGC14_1816600</name>
</gene>
<dbReference type="InterPro" id="IPR029044">
    <property type="entry name" value="Nucleotide-diphossugar_trans"/>
</dbReference>
<dbReference type="SUPFAM" id="SSF53448">
    <property type="entry name" value="Nucleotide-diphospho-sugar transferases"/>
    <property type="match status" value="1"/>
</dbReference>
<proteinExistence type="predicted"/>
<evidence type="ECO:0000313" key="1">
    <source>
        <dbReference type="EMBL" id="KKL99220.1"/>
    </source>
</evidence>
<dbReference type="Gene3D" id="3.40.50.2000">
    <property type="entry name" value="Glycogen Phosphorylase B"/>
    <property type="match status" value="1"/>
</dbReference>
<organism evidence="1">
    <name type="scientific">marine sediment metagenome</name>
    <dbReference type="NCBI Taxonomy" id="412755"/>
    <lineage>
        <taxon>unclassified sequences</taxon>
        <taxon>metagenomes</taxon>
        <taxon>ecological metagenomes</taxon>
    </lineage>
</organism>